<dbReference type="PANTHER" id="PTHR10161">
    <property type="entry name" value="TARTRATE-RESISTANT ACID PHOSPHATASE TYPE 5"/>
    <property type="match status" value="1"/>
</dbReference>
<dbReference type="PANTHER" id="PTHR10161:SF62">
    <property type="entry name" value="CALCINEURIN-LIKE PHOSPHOESTERASE DOMAIN-CONTAINING PROTEIN"/>
    <property type="match status" value="1"/>
</dbReference>
<feature type="transmembrane region" description="Helical" evidence="3">
    <location>
        <begin position="51"/>
        <end position="73"/>
    </location>
</feature>
<dbReference type="EMBL" id="CAIX01000056">
    <property type="protein sequence ID" value="CCI43871.1"/>
    <property type="molecule type" value="Genomic_DNA"/>
</dbReference>
<organism evidence="5 6">
    <name type="scientific">Albugo candida</name>
    <dbReference type="NCBI Taxonomy" id="65357"/>
    <lineage>
        <taxon>Eukaryota</taxon>
        <taxon>Sar</taxon>
        <taxon>Stramenopiles</taxon>
        <taxon>Oomycota</taxon>
        <taxon>Peronosporomycetes</taxon>
        <taxon>Albuginales</taxon>
        <taxon>Albuginaceae</taxon>
        <taxon>Albugo</taxon>
    </lineage>
</organism>
<dbReference type="InterPro" id="IPR004843">
    <property type="entry name" value="Calcineurin-like_PHP"/>
</dbReference>
<feature type="domain" description="Calcineurin-like phosphoesterase" evidence="4">
    <location>
        <begin position="112"/>
        <end position="331"/>
    </location>
</feature>
<reference evidence="5 6" key="1">
    <citation type="submission" date="2012-05" db="EMBL/GenBank/DDBJ databases">
        <title>Recombination and specialization in a pathogen metapopulation.</title>
        <authorList>
            <person name="Gardiner A."/>
            <person name="Kemen E."/>
            <person name="Schultz-Larsen T."/>
            <person name="MacLean D."/>
            <person name="Van Oosterhout C."/>
            <person name="Jones J.D.G."/>
        </authorList>
    </citation>
    <scope>NUCLEOTIDE SEQUENCE [LARGE SCALE GENOMIC DNA]</scope>
    <source>
        <strain evidence="5 6">Ac Nc2</strain>
    </source>
</reference>
<protein>
    <recommendedName>
        <fullName evidence="4">Calcineurin-like phosphoesterase domain-containing protein</fullName>
    </recommendedName>
</protein>
<dbReference type="Gene3D" id="3.60.21.10">
    <property type="match status" value="1"/>
</dbReference>
<keyword evidence="2" id="KW-0378">Hydrolase</keyword>
<keyword evidence="3" id="KW-0812">Transmembrane</keyword>
<dbReference type="AlphaFoldDB" id="A0A024GAJ6"/>
<accession>A0A024GAJ6</accession>
<dbReference type="InParanoid" id="A0A024GAJ6"/>
<gene>
    <name evidence="5" type="ORF">BN9_046550</name>
</gene>
<evidence type="ECO:0000256" key="3">
    <source>
        <dbReference type="SAM" id="Phobius"/>
    </source>
</evidence>
<dbReference type="OrthoDB" id="411211at2759"/>
<keyword evidence="3" id="KW-0472">Membrane</keyword>
<dbReference type="SUPFAM" id="SSF56300">
    <property type="entry name" value="Metallo-dependent phosphatases"/>
    <property type="match status" value="1"/>
</dbReference>
<dbReference type="InterPro" id="IPR029052">
    <property type="entry name" value="Metallo-depent_PP-like"/>
</dbReference>
<evidence type="ECO:0000256" key="2">
    <source>
        <dbReference type="ARBA" id="ARBA00022801"/>
    </source>
</evidence>
<keyword evidence="6" id="KW-1185">Reference proteome</keyword>
<keyword evidence="1" id="KW-0732">Signal</keyword>
<evidence type="ECO:0000313" key="6">
    <source>
        <dbReference type="Proteomes" id="UP000053237"/>
    </source>
</evidence>
<dbReference type="Proteomes" id="UP000053237">
    <property type="component" value="Unassembled WGS sequence"/>
</dbReference>
<evidence type="ECO:0000256" key="1">
    <source>
        <dbReference type="ARBA" id="ARBA00022729"/>
    </source>
</evidence>
<dbReference type="GO" id="GO:0016787">
    <property type="term" value="F:hydrolase activity"/>
    <property type="evidence" value="ECO:0007669"/>
    <property type="project" value="UniProtKB-KW"/>
</dbReference>
<evidence type="ECO:0000313" key="5">
    <source>
        <dbReference type="EMBL" id="CCI43871.1"/>
    </source>
</evidence>
<comment type="caution">
    <text evidence="5">The sequence shown here is derived from an EMBL/GenBank/DDBJ whole genome shotgun (WGS) entry which is preliminary data.</text>
</comment>
<sequence>MSKFFKYIRFSGMLLEAGLCKKNDDSCRNTLPRMTAESSSYQYNIASKYEYWLKITSCSFLCFWLLTISYYWLTSSSTSPPHVDSLEKKGILSDLQFNLDAENELIFSKSTHFLVVGDYGTGTQSQAQVAAAMGRLASTMDPAPMFVISTGDQIYNNGIQSPNDPELRTRFEHMYTSPQLQIPWYITIGNHDCEGSIDAMHQYASRKNSLWYFPERYYTLDRLVAPKTIIRILVIDVCDLVCGKEPRDGRCNGAMLEQTSPESRSAQYKWIDDTLSAEKPEGIERMWTVVVGHWAVYSFAGNADTPELIRHLDPLLKKHKVDAYFNGHDHCMQHIIKREEGWTRNYFVSGAGGYRIHELQPEARANFDLVHAAMQHGFMSAQIDRHSFVVHFHSKDGEILYATRIQQTAN</sequence>
<keyword evidence="3" id="KW-1133">Transmembrane helix</keyword>
<dbReference type="STRING" id="65357.A0A024GAJ6"/>
<dbReference type="InterPro" id="IPR051558">
    <property type="entry name" value="Metallophosphoesterase_PAP"/>
</dbReference>
<name>A0A024GAJ6_9STRA</name>
<dbReference type="Pfam" id="PF00149">
    <property type="entry name" value="Metallophos"/>
    <property type="match status" value="1"/>
</dbReference>
<evidence type="ECO:0000259" key="4">
    <source>
        <dbReference type="Pfam" id="PF00149"/>
    </source>
</evidence>
<proteinExistence type="predicted"/>